<dbReference type="Gene3D" id="1.10.150.320">
    <property type="entry name" value="Photosystem II 12 kDa extrinsic protein"/>
    <property type="match status" value="1"/>
</dbReference>
<reference evidence="2" key="1">
    <citation type="submission" date="2020-10" db="EMBL/GenBank/DDBJ databases">
        <authorList>
            <person name="Gilroy R."/>
        </authorList>
    </citation>
    <scope>NUCLEOTIDE SEQUENCE</scope>
    <source>
        <strain evidence="2">ChiBcolR7-354</strain>
    </source>
</reference>
<feature type="domain" description="Helix-hairpin-helix DNA-binding motif class 1" evidence="1">
    <location>
        <begin position="48"/>
        <end position="67"/>
    </location>
</feature>
<dbReference type="InterPro" id="IPR010994">
    <property type="entry name" value="RuvA_2-like"/>
</dbReference>
<dbReference type="PANTHER" id="PTHR21180:SF32">
    <property type="entry name" value="ENDONUCLEASE_EXONUCLEASE_PHOSPHATASE FAMILY DOMAIN-CONTAINING PROTEIN 1"/>
    <property type="match status" value="1"/>
</dbReference>
<sequence length="74" mass="7937">MEEETDGGKIDINSASAETLTLLPGIGEVRAEAIISYREAHGGFKSVDELLEIDGIGPAILEGLEEYITAEEMK</sequence>
<evidence type="ECO:0000259" key="1">
    <source>
        <dbReference type="SMART" id="SM00278"/>
    </source>
</evidence>
<dbReference type="InterPro" id="IPR051675">
    <property type="entry name" value="Endo/Exo/Phosphatase_dom_1"/>
</dbReference>
<dbReference type="AlphaFoldDB" id="A0A9D0ZEV7"/>
<dbReference type="SMART" id="SM00278">
    <property type="entry name" value="HhH1"/>
    <property type="match status" value="2"/>
</dbReference>
<gene>
    <name evidence="2" type="ORF">IAB77_08395</name>
</gene>
<dbReference type="GO" id="GO:0015628">
    <property type="term" value="P:protein secretion by the type II secretion system"/>
    <property type="evidence" value="ECO:0007669"/>
    <property type="project" value="TreeGrafter"/>
</dbReference>
<dbReference type="GO" id="GO:0015627">
    <property type="term" value="C:type II protein secretion system complex"/>
    <property type="evidence" value="ECO:0007669"/>
    <property type="project" value="TreeGrafter"/>
</dbReference>
<comment type="caution">
    <text evidence="2">The sequence shown here is derived from an EMBL/GenBank/DDBJ whole genome shotgun (WGS) entry which is preliminary data.</text>
</comment>
<proteinExistence type="predicted"/>
<name>A0A9D0ZEV7_9FIRM</name>
<protein>
    <submittedName>
        <fullName evidence="2">Helix-hairpin-helix domain-containing protein</fullName>
    </submittedName>
</protein>
<dbReference type="InterPro" id="IPR003583">
    <property type="entry name" value="Hlx-hairpin-Hlx_DNA-bd_motif"/>
</dbReference>
<accession>A0A9D0ZEV7</accession>
<evidence type="ECO:0000313" key="3">
    <source>
        <dbReference type="Proteomes" id="UP000824262"/>
    </source>
</evidence>
<dbReference type="PANTHER" id="PTHR21180">
    <property type="entry name" value="ENDONUCLEASE/EXONUCLEASE/PHOSPHATASE FAMILY DOMAIN-CONTAINING PROTEIN 1"/>
    <property type="match status" value="1"/>
</dbReference>
<reference evidence="2" key="2">
    <citation type="journal article" date="2021" name="PeerJ">
        <title>Extensive microbial diversity within the chicken gut microbiome revealed by metagenomics and culture.</title>
        <authorList>
            <person name="Gilroy R."/>
            <person name="Ravi A."/>
            <person name="Getino M."/>
            <person name="Pursley I."/>
            <person name="Horton D.L."/>
            <person name="Alikhan N.F."/>
            <person name="Baker D."/>
            <person name="Gharbi K."/>
            <person name="Hall N."/>
            <person name="Watson M."/>
            <person name="Adriaenssens E.M."/>
            <person name="Foster-Nyarko E."/>
            <person name="Jarju S."/>
            <person name="Secka A."/>
            <person name="Antonio M."/>
            <person name="Oren A."/>
            <person name="Chaudhuri R.R."/>
            <person name="La Ragione R."/>
            <person name="Hildebrand F."/>
            <person name="Pallen M.J."/>
        </authorList>
    </citation>
    <scope>NUCLEOTIDE SEQUENCE</scope>
    <source>
        <strain evidence="2">ChiBcolR7-354</strain>
    </source>
</reference>
<dbReference type="GO" id="GO:0006281">
    <property type="term" value="P:DNA repair"/>
    <property type="evidence" value="ECO:0007669"/>
    <property type="project" value="InterPro"/>
</dbReference>
<dbReference type="SUPFAM" id="SSF47781">
    <property type="entry name" value="RuvA domain 2-like"/>
    <property type="match status" value="1"/>
</dbReference>
<evidence type="ECO:0000313" key="2">
    <source>
        <dbReference type="EMBL" id="HIQ79260.1"/>
    </source>
</evidence>
<organism evidence="2 3">
    <name type="scientific">Candidatus Scatomorpha intestinavium</name>
    <dbReference type="NCBI Taxonomy" id="2840922"/>
    <lineage>
        <taxon>Bacteria</taxon>
        <taxon>Bacillati</taxon>
        <taxon>Bacillota</taxon>
        <taxon>Clostridia</taxon>
        <taxon>Eubacteriales</taxon>
        <taxon>Candidatus Scatomorpha</taxon>
    </lineage>
</organism>
<dbReference type="Proteomes" id="UP000824262">
    <property type="component" value="Unassembled WGS sequence"/>
</dbReference>
<feature type="domain" description="Helix-hairpin-helix DNA-binding motif class 1" evidence="1">
    <location>
        <begin position="18"/>
        <end position="37"/>
    </location>
</feature>
<dbReference type="Pfam" id="PF12836">
    <property type="entry name" value="HHH_3"/>
    <property type="match status" value="1"/>
</dbReference>
<dbReference type="NCBIfam" id="TIGR00426">
    <property type="entry name" value="competence protein ComEA helix-hairpin-helix repeat region"/>
    <property type="match status" value="1"/>
</dbReference>
<dbReference type="InterPro" id="IPR004509">
    <property type="entry name" value="Competence_ComEA_HhH"/>
</dbReference>
<dbReference type="EMBL" id="DVGA01000090">
    <property type="protein sequence ID" value="HIQ79260.1"/>
    <property type="molecule type" value="Genomic_DNA"/>
</dbReference>
<dbReference type="GO" id="GO:0003677">
    <property type="term" value="F:DNA binding"/>
    <property type="evidence" value="ECO:0007669"/>
    <property type="project" value="InterPro"/>
</dbReference>